<dbReference type="Proteomes" id="UP000595437">
    <property type="component" value="Chromosome 3"/>
</dbReference>
<sequence length="60" mass="6674">MVGIPGGGHSRHMRMEYPPSQKLLTAGGYSCQCVFTPVVIPASGHSRRESFYQERMYQVG</sequence>
<protein>
    <submittedName>
        <fullName evidence="1">Uncharacterized protein</fullName>
    </submittedName>
</protein>
<reference evidence="2" key="1">
    <citation type="submission" date="2021-01" db="EMBL/GenBank/DDBJ databases">
        <title>Caligus Genome Assembly.</title>
        <authorList>
            <person name="Gallardo-Escarate C."/>
        </authorList>
    </citation>
    <scope>NUCLEOTIDE SEQUENCE [LARGE SCALE GENOMIC DNA]</scope>
</reference>
<keyword evidence="2" id="KW-1185">Reference proteome</keyword>
<dbReference type="EMBL" id="CP045892">
    <property type="protein sequence ID" value="QQP52627.1"/>
    <property type="molecule type" value="Genomic_DNA"/>
</dbReference>
<dbReference type="AlphaFoldDB" id="A0A7T8HME8"/>
<gene>
    <name evidence="1" type="ORF">FKW44_004834</name>
</gene>
<proteinExistence type="predicted"/>
<evidence type="ECO:0000313" key="2">
    <source>
        <dbReference type="Proteomes" id="UP000595437"/>
    </source>
</evidence>
<accession>A0A7T8HME8</accession>
<evidence type="ECO:0000313" key="1">
    <source>
        <dbReference type="EMBL" id="QQP52627.1"/>
    </source>
</evidence>
<name>A0A7T8HME8_CALRO</name>
<organism evidence="1 2">
    <name type="scientific">Caligus rogercresseyi</name>
    <name type="common">Sea louse</name>
    <dbReference type="NCBI Taxonomy" id="217165"/>
    <lineage>
        <taxon>Eukaryota</taxon>
        <taxon>Metazoa</taxon>
        <taxon>Ecdysozoa</taxon>
        <taxon>Arthropoda</taxon>
        <taxon>Crustacea</taxon>
        <taxon>Multicrustacea</taxon>
        <taxon>Hexanauplia</taxon>
        <taxon>Copepoda</taxon>
        <taxon>Siphonostomatoida</taxon>
        <taxon>Caligidae</taxon>
        <taxon>Caligus</taxon>
    </lineage>
</organism>